<dbReference type="InterPro" id="IPR050951">
    <property type="entry name" value="Retrovirus_Pol_polyprotein"/>
</dbReference>
<feature type="domain" description="Reverse transcriptase" evidence="1">
    <location>
        <begin position="57"/>
        <end position="106"/>
    </location>
</feature>
<reference evidence="2 3" key="1">
    <citation type="journal article" date="2021" name="Elife">
        <title>Chloroplast acquisition without the gene transfer in kleptoplastic sea slugs, Plakobranchus ocellatus.</title>
        <authorList>
            <person name="Maeda T."/>
            <person name="Takahashi S."/>
            <person name="Yoshida T."/>
            <person name="Shimamura S."/>
            <person name="Takaki Y."/>
            <person name="Nagai Y."/>
            <person name="Toyoda A."/>
            <person name="Suzuki Y."/>
            <person name="Arimoto A."/>
            <person name="Ishii H."/>
            <person name="Satoh N."/>
            <person name="Nishiyama T."/>
            <person name="Hasebe M."/>
            <person name="Maruyama T."/>
            <person name="Minagawa J."/>
            <person name="Obokata J."/>
            <person name="Shigenobu S."/>
        </authorList>
    </citation>
    <scope>NUCLEOTIDE SEQUENCE [LARGE SCALE GENOMIC DNA]</scope>
</reference>
<dbReference type="PANTHER" id="PTHR37984">
    <property type="entry name" value="PROTEIN CBG26694"/>
    <property type="match status" value="1"/>
</dbReference>
<name>A0AAV4FBB9_9GAST</name>
<dbReference type="Proteomes" id="UP000762676">
    <property type="component" value="Unassembled WGS sequence"/>
</dbReference>
<evidence type="ECO:0000259" key="1">
    <source>
        <dbReference type="Pfam" id="PF00078"/>
    </source>
</evidence>
<accession>A0AAV4FBB9</accession>
<gene>
    <name evidence="2" type="ORF">ElyMa_003763400</name>
</gene>
<dbReference type="Pfam" id="PF00078">
    <property type="entry name" value="RVT_1"/>
    <property type="match status" value="1"/>
</dbReference>
<keyword evidence="3" id="KW-1185">Reference proteome</keyword>
<dbReference type="SUPFAM" id="SSF56672">
    <property type="entry name" value="DNA/RNA polymerases"/>
    <property type="match status" value="1"/>
</dbReference>
<dbReference type="InterPro" id="IPR043128">
    <property type="entry name" value="Rev_trsase/Diguanyl_cyclase"/>
</dbReference>
<organism evidence="2 3">
    <name type="scientific">Elysia marginata</name>
    <dbReference type="NCBI Taxonomy" id="1093978"/>
    <lineage>
        <taxon>Eukaryota</taxon>
        <taxon>Metazoa</taxon>
        <taxon>Spiralia</taxon>
        <taxon>Lophotrochozoa</taxon>
        <taxon>Mollusca</taxon>
        <taxon>Gastropoda</taxon>
        <taxon>Heterobranchia</taxon>
        <taxon>Euthyneura</taxon>
        <taxon>Panpulmonata</taxon>
        <taxon>Sacoglossa</taxon>
        <taxon>Placobranchoidea</taxon>
        <taxon>Plakobranchidae</taxon>
        <taxon>Elysia</taxon>
    </lineage>
</organism>
<proteinExistence type="predicted"/>
<evidence type="ECO:0000313" key="2">
    <source>
        <dbReference type="EMBL" id="GFR69711.1"/>
    </source>
</evidence>
<dbReference type="InterPro" id="IPR043502">
    <property type="entry name" value="DNA/RNA_pol_sf"/>
</dbReference>
<evidence type="ECO:0000313" key="3">
    <source>
        <dbReference type="Proteomes" id="UP000762676"/>
    </source>
</evidence>
<dbReference type="InterPro" id="IPR000477">
    <property type="entry name" value="RT_dom"/>
</dbReference>
<dbReference type="Gene3D" id="3.10.10.10">
    <property type="entry name" value="HIV Type 1 Reverse Transcriptase, subunit A, domain 1"/>
    <property type="match status" value="1"/>
</dbReference>
<comment type="caution">
    <text evidence="2">The sequence shown here is derived from an EMBL/GenBank/DDBJ whole genome shotgun (WGS) entry which is preliminary data.</text>
</comment>
<protein>
    <submittedName>
        <fullName evidence="2">Pol polyprotein</fullName>
    </submittedName>
</protein>
<dbReference type="Gene3D" id="3.30.70.270">
    <property type="match status" value="2"/>
</dbReference>
<dbReference type="AlphaFoldDB" id="A0AAV4FBB9"/>
<sequence>MGIIRKSNSPWASPLHIVPKPNGGWRPCGDYRRLNDVTTPDRYPIPHIQDFSAQLSDDILVASSSEKDHVSDIRKVCSRLQEYGLVVRLEKCLFGQNSIDLLGHQVSQFGSTPLPAKVKAI</sequence>
<dbReference type="CDD" id="cd01647">
    <property type="entry name" value="RT_LTR"/>
    <property type="match status" value="1"/>
</dbReference>
<dbReference type="PANTHER" id="PTHR37984:SF5">
    <property type="entry name" value="PROTEIN NYNRIN-LIKE"/>
    <property type="match status" value="1"/>
</dbReference>
<dbReference type="EMBL" id="BMAT01007723">
    <property type="protein sequence ID" value="GFR69711.1"/>
    <property type="molecule type" value="Genomic_DNA"/>
</dbReference>